<dbReference type="GO" id="GO:0003677">
    <property type="term" value="F:DNA binding"/>
    <property type="evidence" value="ECO:0007669"/>
    <property type="project" value="UniProtKB-KW"/>
</dbReference>
<dbReference type="SMART" id="SM00530">
    <property type="entry name" value="HTH_XRE"/>
    <property type="match status" value="1"/>
</dbReference>
<dbReference type="PROSITE" id="PS50943">
    <property type="entry name" value="HTH_CROC1"/>
    <property type="match status" value="1"/>
</dbReference>
<name>Q0RM68_FRAAA</name>
<keyword evidence="1" id="KW-0238">DNA-binding</keyword>
<dbReference type="STRING" id="326424.FRAAL2740"/>
<dbReference type="RefSeq" id="WP_011603892.1">
    <property type="nucleotide sequence ID" value="NC_008278.1"/>
</dbReference>
<accession>Q0RM68</accession>
<evidence type="ECO:0000313" key="4">
    <source>
        <dbReference type="EMBL" id="CAJ61384.1"/>
    </source>
</evidence>
<dbReference type="GO" id="GO:0005829">
    <property type="term" value="C:cytosol"/>
    <property type="evidence" value="ECO:0007669"/>
    <property type="project" value="TreeGrafter"/>
</dbReference>
<dbReference type="CDD" id="cd00093">
    <property type="entry name" value="HTH_XRE"/>
    <property type="match status" value="1"/>
</dbReference>
<feature type="compositionally biased region" description="Low complexity" evidence="2">
    <location>
        <begin position="13"/>
        <end position="22"/>
    </location>
</feature>
<feature type="domain" description="HTH cro/C1-type" evidence="3">
    <location>
        <begin position="31"/>
        <end position="86"/>
    </location>
</feature>
<evidence type="ECO:0000259" key="3">
    <source>
        <dbReference type="PROSITE" id="PS50943"/>
    </source>
</evidence>
<dbReference type="OrthoDB" id="3693521at2"/>
<dbReference type="InterPro" id="IPR001387">
    <property type="entry name" value="Cro/C1-type_HTH"/>
</dbReference>
<gene>
    <name evidence="4" type="ordered locus">FRAAL2740</name>
</gene>
<dbReference type="PANTHER" id="PTHR46797:SF1">
    <property type="entry name" value="METHYLPHOSPHONATE SYNTHASE"/>
    <property type="match status" value="1"/>
</dbReference>
<reference evidence="4 5" key="1">
    <citation type="journal article" date="2007" name="Genome Res.">
        <title>Genome characteristics of facultatively symbiotic Frankia sp. strains reflect host range and host plant biogeography.</title>
        <authorList>
            <person name="Normand P."/>
            <person name="Lapierre P."/>
            <person name="Tisa L.S."/>
            <person name="Gogarten J.P."/>
            <person name="Alloisio N."/>
            <person name="Bagnarol E."/>
            <person name="Bassi C.A."/>
            <person name="Berry A.M."/>
            <person name="Bickhart D.M."/>
            <person name="Choisne N."/>
            <person name="Couloux A."/>
            <person name="Cournoyer B."/>
            <person name="Cruveiller S."/>
            <person name="Daubin V."/>
            <person name="Demange N."/>
            <person name="Francino M.P."/>
            <person name="Goltsman E."/>
            <person name="Huang Y."/>
            <person name="Kopp O.R."/>
            <person name="Labarre L."/>
            <person name="Lapidus A."/>
            <person name="Lavire C."/>
            <person name="Marechal J."/>
            <person name="Martinez M."/>
            <person name="Mastronunzio J.E."/>
            <person name="Mullin B.C."/>
            <person name="Niemann J."/>
            <person name="Pujic P."/>
            <person name="Rawnsley T."/>
            <person name="Rouy Z."/>
            <person name="Schenowitz C."/>
            <person name="Sellstedt A."/>
            <person name="Tavares F."/>
            <person name="Tomkins J.P."/>
            <person name="Vallenet D."/>
            <person name="Valverde C."/>
            <person name="Wall L.G."/>
            <person name="Wang Y."/>
            <person name="Medigue C."/>
            <person name="Benson D.R."/>
        </authorList>
    </citation>
    <scope>NUCLEOTIDE SEQUENCE [LARGE SCALE GENOMIC DNA]</scope>
    <source>
        <strain evidence="5">DSM 45986 / CECT 9034 / ACN14a</strain>
    </source>
</reference>
<dbReference type="InterPro" id="IPR010982">
    <property type="entry name" value="Lambda_DNA-bd_dom_sf"/>
</dbReference>
<feature type="region of interest" description="Disordered" evidence="2">
    <location>
        <begin position="1"/>
        <end position="24"/>
    </location>
</feature>
<evidence type="ECO:0000256" key="1">
    <source>
        <dbReference type="ARBA" id="ARBA00023125"/>
    </source>
</evidence>
<sequence>MSRKNAHHHGEAASESDADSAAGVQRVRERLRAIRQLRGLTQQQVADRCGLTRTAVTDLESGRRRDISLGQALIIASALDVDLGRLLDPEPLDIVLARVQ</sequence>
<dbReference type="SUPFAM" id="SSF47413">
    <property type="entry name" value="lambda repressor-like DNA-binding domains"/>
    <property type="match status" value="1"/>
</dbReference>
<dbReference type="KEGG" id="fal:FRAAL2740"/>
<proteinExistence type="predicted"/>
<organism evidence="4 5">
    <name type="scientific">Frankia alni (strain DSM 45986 / CECT 9034 / ACN14a)</name>
    <dbReference type="NCBI Taxonomy" id="326424"/>
    <lineage>
        <taxon>Bacteria</taxon>
        <taxon>Bacillati</taxon>
        <taxon>Actinomycetota</taxon>
        <taxon>Actinomycetes</taxon>
        <taxon>Frankiales</taxon>
        <taxon>Frankiaceae</taxon>
        <taxon>Frankia</taxon>
    </lineage>
</organism>
<protein>
    <submittedName>
        <fullName evidence="4">Transcriptional regulator</fullName>
    </submittedName>
</protein>
<keyword evidence="5" id="KW-1185">Reference proteome</keyword>
<evidence type="ECO:0000313" key="5">
    <source>
        <dbReference type="Proteomes" id="UP000000657"/>
    </source>
</evidence>
<evidence type="ECO:0000256" key="2">
    <source>
        <dbReference type="SAM" id="MobiDB-lite"/>
    </source>
</evidence>
<dbReference type="HOGENOM" id="CLU_2301708_0_0_11"/>
<dbReference type="Gene3D" id="1.10.260.40">
    <property type="entry name" value="lambda repressor-like DNA-binding domains"/>
    <property type="match status" value="1"/>
</dbReference>
<dbReference type="InterPro" id="IPR050807">
    <property type="entry name" value="TransReg_Diox_bact_type"/>
</dbReference>
<dbReference type="EMBL" id="CT573213">
    <property type="protein sequence ID" value="CAJ61384.1"/>
    <property type="molecule type" value="Genomic_DNA"/>
</dbReference>
<dbReference type="PANTHER" id="PTHR46797">
    <property type="entry name" value="HTH-TYPE TRANSCRIPTIONAL REGULATOR"/>
    <property type="match status" value="1"/>
</dbReference>
<dbReference type="GO" id="GO:0003700">
    <property type="term" value="F:DNA-binding transcription factor activity"/>
    <property type="evidence" value="ECO:0007669"/>
    <property type="project" value="TreeGrafter"/>
</dbReference>
<dbReference type="Pfam" id="PF01381">
    <property type="entry name" value="HTH_3"/>
    <property type="match status" value="1"/>
</dbReference>
<dbReference type="Proteomes" id="UP000000657">
    <property type="component" value="Chromosome"/>
</dbReference>
<dbReference type="AlphaFoldDB" id="Q0RM68"/>